<evidence type="ECO:0000313" key="2">
    <source>
        <dbReference type="EMBL" id="CAG9565968.1"/>
    </source>
</evidence>
<protein>
    <submittedName>
        <fullName evidence="2">(African queen) hypothetical protein</fullName>
    </submittedName>
</protein>
<evidence type="ECO:0000256" key="1">
    <source>
        <dbReference type="SAM" id="MobiDB-lite"/>
    </source>
</evidence>
<sequence>MERGPGDIIFPENQGARSHLSRTAGEYLIKMADRSQELKLAPTSAPSTSTSQKPARKPVIKTVKQTSTKTALTPTKQRTLRQKVLTKQRRETSKERKT</sequence>
<name>A0A8J2QPD4_9NEOP</name>
<reference evidence="2" key="1">
    <citation type="submission" date="2021-09" db="EMBL/GenBank/DDBJ databases">
        <authorList>
            <person name="Martin H S."/>
        </authorList>
    </citation>
    <scope>NUCLEOTIDE SEQUENCE</scope>
</reference>
<feature type="compositionally biased region" description="Polar residues" evidence="1">
    <location>
        <begin position="63"/>
        <end position="77"/>
    </location>
</feature>
<accession>A0A8J2QPD4</accession>
<keyword evidence="3" id="KW-1185">Reference proteome</keyword>
<dbReference type="EMBL" id="CAKASE010000055">
    <property type="protein sequence ID" value="CAG9565968.1"/>
    <property type="molecule type" value="Genomic_DNA"/>
</dbReference>
<dbReference type="AlphaFoldDB" id="A0A8J2QPD4"/>
<dbReference type="Proteomes" id="UP000789524">
    <property type="component" value="Unassembled WGS sequence"/>
</dbReference>
<organism evidence="2 3">
    <name type="scientific">Danaus chrysippus</name>
    <name type="common">African queen</name>
    <dbReference type="NCBI Taxonomy" id="151541"/>
    <lineage>
        <taxon>Eukaryota</taxon>
        <taxon>Metazoa</taxon>
        <taxon>Ecdysozoa</taxon>
        <taxon>Arthropoda</taxon>
        <taxon>Hexapoda</taxon>
        <taxon>Insecta</taxon>
        <taxon>Pterygota</taxon>
        <taxon>Neoptera</taxon>
        <taxon>Endopterygota</taxon>
        <taxon>Lepidoptera</taxon>
        <taxon>Glossata</taxon>
        <taxon>Ditrysia</taxon>
        <taxon>Papilionoidea</taxon>
        <taxon>Nymphalidae</taxon>
        <taxon>Danainae</taxon>
        <taxon>Danaini</taxon>
        <taxon>Danaina</taxon>
        <taxon>Danaus</taxon>
        <taxon>Anosia</taxon>
    </lineage>
</organism>
<comment type="caution">
    <text evidence="2">The sequence shown here is derived from an EMBL/GenBank/DDBJ whole genome shotgun (WGS) entry which is preliminary data.</text>
</comment>
<feature type="compositionally biased region" description="Basic residues" evidence="1">
    <location>
        <begin position="78"/>
        <end position="87"/>
    </location>
</feature>
<feature type="region of interest" description="Disordered" evidence="1">
    <location>
        <begin position="38"/>
        <end position="98"/>
    </location>
</feature>
<gene>
    <name evidence="2" type="ORF">DCHRY22_LOCUS6705</name>
</gene>
<feature type="compositionally biased region" description="Basic and acidic residues" evidence="1">
    <location>
        <begin position="88"/>
        <end position="98"/>
    </location>
</feature>
<feature type="compositionally biased region" description="Low complexity" evidence="1">
    <location>
        <begin position="41"/>
        <end position="53"/>
    </location>
</feature>
<evidence type="ECO:0000313" key="3">
    <source>
        <dbReference type="Proteomes" id="UP000789524"/>
    </source>
</evidence>
<feature type="region of interest" description="Disordered" evidence="1">
    <location>
        <begin position="1"/>
        <end position="21"/>
    </location>
</feature>
<proteinExistence type="predicted"/>